<feature type="compositionally biased region" description="Basic and acidic residues" evidence="1">
    <location>
        <begin position="64"/>
        <end position="73"/>
    </location>
</feature>
<feature type="compositionally biased region" description="Low complexity" evidence="1">
    <location>
        <begin position="351"/>
        <end position="360"/>
    </location>
</feature>
<feature type="compositionally biased region" description="Basic and acidic residues" evidence="1">
    <location>
        <begin position="1"/>
        <end position="14"/>
    </location>
</feature>
<feature type="compositionally biased region" description="Low complexity" evidence="1">
    <location>
        <begin position="415"/>
        <end position="424"/>
    </location>
</feature>
<proteinExistence type="predicted"/>
<evidence type="ECO:0000313" key="2">
    <source>
        <dbReference type="EMBL" id="CAA9474594.1"/>
    </source>
</evidence>
<feature type="non-terminal residue" evidence="2">
    <location>
        <position position="451"/>
    </location>
</feature>
<feature type="region of interest" description="Disordered" evidence="1">
    <location>
        <begin position="411"/>
        <end position="451"/>
    </location>
</feature>
<dbReference type="EMBL" id="CADCVK010000170">
    <property type="protein sequence ID" value="CAA9474594.1"/>
    <property type="molecule type" value="Genomic_DNA"/>
</dbReference>
<feature type="compositionally biased region" description="Gly residues" evidence="1">
    <location>
        <begin position="18"/>
        <end position="33"/>
    </location>
</feature>
<protein>
    <submittedName>
        <fullName evidence="2">[Ni/Fe] hydrogenase, small subunit MSMEG_2720</fullName>
    </submittedName>
</protein>
<accession>A0A6J4RIZ1</accession>
<gene>
    <name evidence="2" type="ORF">AVDCRST_MAG12-1054</name>
</gene>
<organism evidence="2">
    <name type="scientific">uncultured Rubrobacteraceae bacterium</name>
    <dbReference type="NCBI Taxonomy" id="349277"/>
    <lineage>
        <taxon>Bacteria</taxon>
        <taxon>Bacillati</taxon>
        <taxon>Actinomycetota</taxon>
        <taxon>Rubrobacteria</taxon>
        <taxon>Rubrobacterales</taxon>
        <taxon>Rubrobacteraceae</taxon>
        <taxon>environmental samples</taxon>
    </lineage>
</organism>
<sequence>DDPGTGHHGDREPAGTRPGAGDGAEQGARGAGQSGARLLAGGDELRRVQHRRDRGDQPQGGGPHDGDHPRPPEGHPAPPRALHGGGGGLHRGLRAGGQRRAGSPVRVHLRGLDRGRAHRRRDRRLLLGHGHVRPRGRRRGWVQRGETHADRRPAGADGAGGGGGHCHRHLRDVGRYPVGGGEPDRGDEHHGLSRQGLPERPGAAGDQRPRLPPHRGQLHGDGGGDTALLAGHRAAAGVRRARPAGLALRRDGPPRLHAGRLLRGGGLRQGVRRQRVPGRDRLLGACGELQHRLQGVPVPHGRLHGRRRAVHRVHHARLPGQVLPLLRGPAGLRGLEHRLAHRGLRHPASTGPEQPQRQPGGPLGRALRRGGAFRVGRGREARSRGQGGPLLLREAAVLGRQEEARAGRLGEVAHGHAAAGQEHAGPPRRRRHGRERGAGPPGRRRDVGEKI</sequence>
<dbReference type="AlphaFoldDB" id="A0A6J4RIZ1"/>
<feature type="compositionally biased region" description="Basic and acidic residues" evidence="1">
    <location>
        <begin position="182"/>
        <end position="191"/>
    </location>
</feature>
<feature type="non-terminal residue" evidence="2">
    <location>
        <position position="1"/>
    </location>
</feature>
<feature type="compositionally biased region" description="Basic and acidic residues" evidence="1">
    <location>
        <begin position="145"/>
        <end position="154"/>
    </location>
</feature>
<feature type="region of interest" description="Disordered" evidence="1">
    <location>
        <begin position="1"/>
        <end position="228"/>
    </location>
</feature>
<feature type="compositionally biased region" description="Basic residues" evidence="1">
    <location>
        <begin position="130"/>
        <end position="141"/>
    </location>
</feature>
<reference evidence="2" key="1">
    <citation type="submission" date="2020-02" db="EMBL/GenBank/DDBJ databases">
        <authorList>
            <person name="Meier V. D."/>
        </authorList>
    </citation>
    <scope>NUCLEOTIDE SEQUENCE</scope>
    <source>
        <strain evidence="2">AVDCRST_MAG12</strain>
    </source>
</reference>
<name>A0A6J4RIZ1_9ACTN</name>
<feature type="region of interest" description="Disordered" evidence="1">
    <location>
        <begin position="345"/>
        <end position="388"/>
    </location>
</feature>
<evidence type="ECO:0000256" key="1">
    <source>
        <dbReference type="SAM" id="MobiDB-lite"/>
    </source>
</evidence>